<dbReference type="InterPro" id="IPR009288">
    <property type="entry name" value="AIG2-like_dom"/>
</dbReference>
<sequence>MSSLPTHRLFSYGTLQLPEVQLARFGRLLDGRADALLGYRLGYVRIADPEVIAASGSDRHPLVTPSTDPDDAVEGSVFEITDEELASADDYEVDDYARTSVRLRSGGTAWAYLAAPADA</sequence>
<feature type="domain" description="Gamma-glutamylcyclotransferase AIG2-like" evidence="1">
    <location>
        <begin position="9"/>
        <end position="116"/>
    </location>
</feature>
<dbReference type="InterPro" id="IPR036568">
    <property type="entry name" value="GGCT-like_sf"/>
</dbReference>
<dbReference type="Proteomes" id="UP001206483">
    <property type="component" value="Unassembled WGS sequence"/>
</dbReference>
<dbReference type="SUPFAM" id="SSF110857">
    <property type="entry name" value="Gamma-glutamyl cyclotransferase-like"/>
    <property type="match status" value="1"/>
</dbReference>
<dbReference type="RefSeq" id="WP_253799740.1">
    <property type="nucleotide sequence ID" value="NZ_BAAAUB010000023.1"/>
</dbReference>
<dbReference type="InterPro" id="IPR013024">
    <property type="entry name" value="GGCT-like"/>
</dbReference>
<reference evidence="2 3" key="1">
    <citation type="submission" date="2022-06" db="EMBL/GenBank/DDBJ databases">
        <title>Sequencing the genomes of 1000 actinobacteria strains.</title>
        <authorList>
            <person name="Klenk H.-P."/>
        </authorList>
    </citation>
    <scope>NUCLEOTIDE SEQUENCE [LARGE SCALE GENOMIC DNA]</scope>
    <source>
        <strain evidence="2 3">DSM 41656</strain>
    </source>
</reference>
<keyword evidence="3" id="KW-1185">Reference proteome</keyword>
<dbReference type="EMBL" id="JAMZDX010000004">
    <property type="protein sequence ID" value="MCP2311100.1"/>
    <property type="molecule type" value="Genomic_DNA"/>
</dbReference>
<dbReference type="Pfam" id="PF06094">
    <property type="entry name" value="GGACT"/>
    <property type="match status" value="1"/>
</dbReference>
<accession>A0ABT1J107</accession>
<name>A0ABT1J107_9ACTN</name>
<evidence type="ECO:0000313" key="2">
    <source>
        <dbReference type="EMBL" id="MCP2311100.1"/>
    </source>
</evidence>
<evidence type="ECO:0000259" key="1">
    <source>
        <dbReference type="Pfam" id="PF06094"/>
    </source>
</evidence>
<protein>
    <recommendedName>
        <fullName evidence="1">Gamma-glutamylcyclotransferase AIG2-like domain-containing protein</fullName>
    </recommendedName>
</protein>
<evidence type="ECO:0000313" key="3">
    <source>
        <dbReference type="Proteomes" id="UP001206483"/>
    </source>
</evidence>
<gene>
    <name evidence="2" type="ORF">FHR36_004263</name>
</gene>
<comment type="caution">
    <text evidence="2">The sequence shown here is derived from an EMBL/GenBank/DDBJ whole genome shotgun (WGS) entry which is preliminary data.</text>
</comment>
<dbReference type="CDD" id="cd06661">
    <property type="entry name" value="GGCT_like"/>
    <property type="match status" value="1"/>
</dbReference>
<organism evidence="2 3">
    <name type="scientific">Kitasatospora paracochleata</name>
    <dbReference type="NCBI Taxonomy" id="58354"/>
    <lineage>
        <taxon>Bacteria</taxon>
        <taxon>Bacillati</taxon>
        <taxon>Actinomycetota</taxon>
        <taxon>Actinomycetes</taxon>
        <taxon>Kitasatosporales</taxon>
        <taxon>Streptomycetaceae</taxon>
        <taxon>Kitasatospora</taxon>
    </lineage>
</organism>
<dbReference type="Gene3D" id="3.10.490.10">
    <property type="entry name" value="Gamma-glutamyl cyclotransferase-like"/>
    <property type="match status" value="1"/>
</dbReference>
<proteinExistence type="predicted"/>